<evidence type="ECO:0000313" key="2">
    <source>
        <dbReference type="EMBL" id="GAA1079153.1"/>
    </source>
</evidence>
<dbReference type="EMBL" id="BAAALD010000015">
    <property type="protein sequence ID" value="GAA1079153.1"/>
    <property type="molecule type" value="Genomic_DNA"/>
</dbReference>
<gene>
    <name evidence="2" type="ORF">GCM10009663_21630</name>
</gene>
<feature type="region of interest" description="Disordered" evidence="1">
    <location>
        <begin position="59"/>
        <end position="115"/>
    </location>
</feature>
<dbReference type="Proteomes" id="UP001499987">
    <property type="component" value="Unassembled WGS sequence"/>
</dbReference>
<comment type="caution">
    <text evidence="2">The sequence shown here is derived from an EMBL/GenBank/DDBJ whole genome shotgun (WGS) entry which is preliminary data.</text>
</comment>
<sequence length="345" mass="35347">MRPDRPQDGGADARPRSRMLERLTVTRDWKGHRPLLACSLALAVGATALLGMAAQGSSAQDSSGQVASAQPGGSAAGHSAADHSAAGHGAAAASPAAGKHGGHAMAGTDGLAPERDGYRLEPRVAGLPAARPVSFPFVVTGPDGRPVTEFAESQTKRMHLYAIRSDLTGYQHQHPVMAADGTWTADLAALDPGVWRVYASFAPAVGSHQGTEYVLGSTVTVPGTATEAPLPAAAGTAVADGYTLTVQGDPTSAEAFPLTVTATGPDGRPVTDLQPYLGSYAHLSAFHEGDLALAHLHPITPVTAGGGGPVLTFYALLAKPGNWRVFLQFQTGGRLHTAAVTLRVP</sequence>
<name>A0ABN1TH51_9ACTN</name>
<protein>
    <recommendedName>
        <fullName evidence="4">DUF748 domain-containing protein</fullName>
    </recommendedName>
</protein>
<reference evidence="2 3" key="1">
    <citation type="journal article" date="2019" name="Int. J. Syst. Evol. Microbiol.">
        <title>The Global Catalogue of Microorganisms (GCM) 10K type strain sequencing project: providing services to taxonomists for standard genome sequencing and annotation.</title>
        <authorList>
            <consortium name="The Broad Institute Genomics Platform"/>
            <consortium name="The Broad Institute Genome Sequencing Center for Infectious Disease"/>
            <person name="Wu L."/>
            <person name="Ma J."/>
        </authorList>
    </citation>
    <scope>NUCLEOTIDE SEQUENCE [LARGE SCALE GENOMIC DNA]</scope>
    <source>
        <strain evidence="2 3">JCM 13002</strain>
    </source>
</reference>
<feature type="compositionally biased region" description="Low complexity" evidence="1">
    <location>
        <begin position="59"/>
        <end position="107"/>
    </location>
</feature>
<accession>A0ABN1TH51</accession>
<evidence type="ECO:0000256" key="1">
    <source>
        <dbReference type="SAM" id="MobiDB-lite"/>
    </source>
</evidence>
<proteinExistence type="predicted"/>
<evidence type="ECO:0008006" key="4">
    <source>
        <dbReference type="Google" id="ProtNLM"/>
    </source>
</evidence>
<evidence type="ECO:0000313" key="3">
    <source>
        <dbReference type="Proteomes" id="UP001499987"/>
    </source>
</evidence>
<organism evidence="2 3">
    <name type="scientific">Kitasatospora arboriphila</name>
    <dbReference type="NCBI Taxonomy" id="258052"/>
    <lineage>
        <taxon>Bacteria</taxon>
        <taxon>Bacillati</taxon>
        <taxon>Actinomycetota</taxon>
        <taxon>Actinomycetes</taxon>
        <taxon>Kitasatosporales</taxon>
        <taxon>Streptomycetaceae</taxon>
        <taxon>Kitasatospora</taxon>
    </lineage>
</organism>
<keyword evidence="3" id="KW-1185">Reference proteome</keyword>